<evidence type="ECO:0008006" key="8">
    <source>
        <dbReference type="Google" id="ProtNLM"/>
    </source>
</evidence>
<dbReference type="GO" id="GO:0043937">
    <property type="term" value="P:regulation of sporulation"/>
    <property type="evidence" value="ECO:0007669"/>
    <property type="project" value="InterPro"/>
</dbReference>
<feature type="domain" description="Sporulation regulator WhiA C-terminal" evidence="4">
    <location>
        <begin position="188"/>
        <end position="273"/>
    </location>
</feature>
<dbReference type="GO" id="GO:0051301">
    <property type="term" value="P:cell division"/>
    <property type="evidence" value="ECO:0007669"/>
    <property type="project" value="UniProtKB-KW"/>
</dbReference>
<dbReference type="PANTHER" id="PTHR37307:SF1">
    <property type="entry name" value="CELL DIVISION PROTEIN WHIA-RELATED"/>
    <property type="match status" value="1"/>
</dbReference>
<dbReference type="Gene3D" id="3.10.28.10">
    <property type="entry name" value="Homing endonucleases"/>
    <property type="match status" value="1"/>
</dbReference>
<keyword evidence="2" id="KW-0238">DNA-binding</keyword>
<gene>
    <name evidence="6" type="ORF">EI74_0361</name>
</gene>
<protein>
    <recommendedName>
        <fullName evidence="8">Cell division protein WhiA</fullName>
    </recommendedName>
</protein>
<keyword evidence="3" id="KW-0131">Cell cycle</keyword>
<feature type="domain" description="WhiA LAGLIDADG-like" evidence="5">
    <location>
        <begin position="92"/>
        <end position="184"/>
    </location>
</feature>
<dbReference type="InterPro" id="IPR039518">
    <property type="entry name" value="WhiA_LAGLIDADG_dom"/>
</dbReference>
<dbReference type="Pfam" id="PF14527">
    <property type="entry name" value="LAGLIDADG_WhiA"/>
    <property type="match status" value="1"/>
</dbReference>
<evidence type="ECO:0000259" key="4">
    <source>
        <dbReference type="Pfam" id="PF02650"/>
    </source>
</evidence>
<evidence type="ECO:0000256" key="1">
    <source>
        <dbReference type="ARBA" id="ARBA00022618"/>
    </source>
</evidence>
<evidence type="ECO:0000259" key="5">
    <source>
        <dbReference type="Pfam" id="PF14527"/>
    </source>
</evidence>
<dbReference type="NCBIfam" id="TIGR00647">
    <property type="entry name" value="DNA_bind_WhiA"/>
    <property type="match status" value="1"/>
</dbReference>
<dbReference type="InterPro" id="IPR003802">
    <property type="entry name" value="Sporulation_regulator_WhiA"/>
</dbReference>
<dbReference type="RefSeq" id="WP_094254528.1">
    <property type="nucleotide sequence ID" value="NZ_NNCE01000002.1"/>
</dbReference>
<dbReference type="Pfam" id="PF02650">
    <property type="entry name" value="HTH_WhiA"/>
    <property type="match status" value="1"/>
</dbReference>
<evidence type="ECO:0000256" key="3">
    <source>
        <dbReference type="ARBA" id="ARBA00023306"/>
    </source>
</evidence>
<reference evidence="6 7" key="1">
    <citation type="submission" date="2019-03" db="EMBL/GenBank/DDBJ databases">
        <title>Genomic Encyclopedia of Archaeal and Bacterial Type Strains, Phase II (KMG-II): from individual species to whole genera.</title>
        <authorList>
            <person name="Goeker M."/>
        </authorList>
    </citation>
    <scope>NUCLEOTIDE SEQUENCE [LARGE SCALE GENOMIC DNA]</scope>
    <source>
        <strain evidence="6 7">ATCC 700618</strain>
    </source>
</reference>
<dbReference type="SUPFAM" id="SSF55608">
    <property type="entry name" value="Homing endonucleases"/>
    <property type="match status" value="1"/>
</dbReference>
<dbReference type="OrthoDB" id="401278at2"/>
<evidence type="ECO:0000256" key="2">
    <source>
        <dbReference type="ARBA" id="ARBA00023125"/>
    </source>
</evidence>
<organism evidence="6 7">
    <name type="scientific">Mycoplasma testudineum</name>
    <dbReference type="NCBI Taxonomy" id="244584"/>
    <lineage>
        <taxon>Bacteria</taxon>
        <taxon>Bacillati</taxon>
        <taxon>Mycoplasmatota</taxon>
        <taxon>Mollicutes</taxon>
        <taxon>Mycoplasmataceae</taxon>
        <taxon>Mycoplasma</taxon>
    </lineage>
</organism>
<sequence>MSFSKKIKNEILEQSFELKGFEELLRGFIITSAHTITDNSVICKITNQNIKLQLIYLCAKFDIRHGFSTEHNNDLMFDKKYYNLKEIKNPKLFYGGVFIARGSVSSIDSKIFHLEFSVNNKENFDFITNFLLQPQYNFNLKTISRKNKHVAYIKKQESISDFLLALGLVQIHLEFNNQLNQHKMEGYVSKLAHLDEINTDKIVKASLKHIKMIDFILANNYINEFSPEQMKLFEIKKNQPYLSLEGLRDGLEEEDIEISRSGINHWLRKLKKVFLDKGGVL</sequence>
<dbReference type="InterPro" id="IPR027434">
    <property type="entry name" value="Homing_endonucl"/>
</dbReference>
<dbReference type="Proteomes" id="UP000295518">
    <property type="component" value="Unassembled WGS sequence"/>
</dbReference>
<keyword evidence="7" id="KW-1185">Reference proteome</keyword>
<dbReference type="EMBL" id="SNWN01000010">
    <property type="protein sequence ID" value="TDO20525.1"/>
    <property type="molecule type" value="Genomic_DNA"/>
</dbReference>
<accession>A0A4R6IHF8</accession>
<dbReference type="GO" id="GO:0003677">
    <property type="term" value="F:DNA binding"/>
    <property type="evidence" value="ECO:0007669"/>
    <property type="project" value="UniProtKB-KW"/>
</dbReference>
<keyword evidence="1" id="KW-0132">Cell division</keyword>
<evidence type="ECO:0000313" key="7">
    <source>
        <dbReference type="Proteomes" id="UP000295518"/>
    </source>
</evidence>
<evidence type="ECO:0000313" key="6">
    <source>
        <dbReference type="EMBL" id="TDO20525.1"/>
    </source>
</evidence>
<dbReference type="InterPro" id="IPR023054">
    <property type="entry name" value="Sporulation_regulator_WhiA_C"/>
</dbReference>
<name>A0A4R6IHF8_9MOLU</name>
<comment type="caution">
    <text evidence="6">The sequence shown here is derived from an EMBL/GenBank/DDBJ whole genome shotgun (WGS) entry which is preliminary data.</text>
</comment>
<dbReference type="AlphaFoldDB" id="A0A4R6IHF8"/>
<proteinExistence type="predicted"/>
<dbReference type="PANTHER" id="PTHR37307">
    <property type="entry name" value="CELL DIVISION PROTEIN WHIA-RELATED"/>
    <property type="match status" value="1"/>
</dbReference>